<organism evidence="1">
    <name type="scientific">marine sediment metagenome</name>
    <dbReference type="NCBI Taxonomy" id="412755"/>
    <lineage>
        <taxon>unclassified sequences</taxon>
        <taxon>metagenomes</taxon>
        <taxon>ecological metagenomes</taxon>
    </lineage>
</organism>
<comment type="caution">
    <text evidence="1">The sequence shown here is derived from an EMBL/GenBank/DDBJ whole genome shotgun (WGS) entry which is preliminary data.</text>
</comment>
<evidence type="ECO:0000313" key="1">
    <source>
        <dbReference type="EMBL" id="KKM76535.1"/>
    </source>
</evidence>
<dbReference type="AlphaFoldDB" id="A0A0F9MIJ4"/>
<name>A0A0F9MIJ4_9ZZZZ</name>
<protein>
    <submittedName>
        <fullName evidence="1">Uncharacterized protein</fullName>
    </submittedName>
</protein>
<reference evidence="1" key="1">
    <citation type="journal article" date="2015" name="Nature">
        <title>Complex archaea that bridge the gap between prokaryotes and eukaryotes.</title>
        <authorList>
            <person name="Spang A."/>
            <person name="Saw J.H."/>
            <person name="Jorgensen S.L."/>
            <person name="Zaremba-Niedzwiedzka K."/>
            <person name="Martijn J."/>
            <person name="Lind A.E."/>
            <person name="van Eijk R."/>
            <person name="Schleper C."/>
            <person name="Guy L."/>
            <person name="Ettema T.J."/>
        </authorList>
    </citation>
    <scope>NUCLEOTIDE SEQUENCE</scope>
</reference>
<proteinExistence type="predicted"/>
<accession>A0A0F9MIJ4</accession>
<gene>
    <name evidence="1" type="ORF">LCGC14_1379160</name>
</gene>
<sequence length="45" mass="5485">MNTTKRDIDNETSEYRSEITFGKTFTNIIIYYFYSSKRMKIICMM</sequence>
<dbReference type="EMBL" id="LAZR01008795">
    <property type="protein sequence ID" value="KKM76535.1"/>
    <property type="molecule type" value="Genomic_DNA"/>
</dbReference>